<feature type="compositionally biased region" description="Basic and acidic residues" evidence="1">
    <location>
        <begin position="8"/>
        <end position="19"/>
    </location>
</feature>
<feature type="transmembrane region" description="Helical" evidence="2">
    <location>
        <begin position="382"/>
        <end position="406"/>
    </location>
</feature>
<feature type="region of interest" description="Disordered" evidence="1">
    <location>
        <begin position="1"/>
        <end position="29"/>
    </location>
</feature>
<accession>A0A7S1QY48</accession>
<reference evidence="3" key="1">
    <citation type="submission" date="2021-01" db="EMBL/GenBank/DDBJ databases">
        <authorList>
            <person name="Corre E."/>
            <person name="Pelletier E."/>
            <person name="Niang G."/>
            <person name="Scheremetjew M."/>
            <person name="Finn R."/>
            <person name="Kale V."/>
            <person name="Holt S."/>
            <person name="Cochrane G."/>
            <person name="Meng A."/>
            <person name="Brown T."/>
            <person name="Cohen L."/>
        </authorList>
    </citation>
    <scope>NUCLEOTIDE SEQUENCE</scope>
    <source>
        <strain evidence="3">OF101</strain>
    </source>
</reference>
<feature type="transmembrane region" description="Helical" evidence="2">
    <location>
        <begin position="293"/>
        <end position="318"/>
    </location>
</feature>
<keyword evidence="2" id="KW-1133">Transmembrane helix</keyword>
<sequence length="520" mass="57214">MQPGADAGHSKEPSPEEPKPNAPNAKCRPGLLLTSAHGVVMRQGERFESPEVAHLPVDSQVEVLQIGVEATGNHIQVRALREGVEGWVNVINKSGSSLWKELTRVAVDAKSVAPSPPSPCALMDAPLDRFPKGTRLPRGEVLSGPDWQGKVTIGIRDSEESDYYVHTEQCNEWAGHPGTADDPTRSDDDRLTTWQEWMLGKIKESKGEWGSGKAVRNMVNYYNQQLSTLKGCDAGMLNAYGVAGFRAMFEDTSDEKDLGLEAQMFQKAAFCFGVCITYLTCGQSEKCANRRLALLAVFLLHLFLVFLSILGNAVVPIVFTSQHWPTEMCIDRATAGVKLTVFLMMCLACRENLKTIMKVPATLRVATLAENHMSVPKLQARVGNFIIVVGALANLASAAIMPMMLWSLMLMDDQLTIPGVVLNGLALNFLTDVDDMLVTEVDRLFCKGVLADAEAMIKKHMLDEYAEMEKAFDEDRLEKDCWSFCMSELQFMAFTGLLSSSTIPLIVFYVYCTIAAPICA</sequence>
<dbReference type="EMBL" id="HBGE01052548">
    <property type="protein sequence ID" value="CAD9150838.1"/>
    <property type="molecule type" value="Transcribed_RNA"/>
</dbReference>
<keyword evidence="2" id="KW-0812">Transmembrane</keyword>
<organism evidence="3">
    <name type="scientific">Alexandrium catenella</name>
    <name type="common">Red tide dinoflagellate</name>
    <name type="synonym">Gonyaulax catenella</name>
    <dbReference type="NCBI Taxonomy" id="2925"/>
    <lineage>
        <taxon>Eukaryota</taxon>
        <taxon>Sar</taxon>
        <taxon>Alveolata</taxon>
        <taxon>Dinophyceae</taxon>
        <taxon>Gonyaulacales</taxon>
        <taxon>Pyrocystaceae</taxon>
        <taxon>Alexandrium</taxon>
    </lineage>
</organism>
<evidence type="ECO:0000256" key="1">
    <source>
        <dbReference type="SAM" id="MobiDB-lite"/>
    </source>
</evidence>
<keyword evidence="2" id="KW-0472">Membrane</keyword>
<dbReference type="AlphaFoldDB" id="A0A7S1QY48"/>
<gene>
    <name evidence="3" type="ORF">ACAT0790_LOCUS31713</name>
</gene>
<feature type="transmembrane region" description="Helical" evidence="2">
    <location>
        <begin position="491"/>
        <end position="512"/>
    </location>
</feature>
<evidence type="ECO:0000256" key="2">
    <source>
        <dbReference type="SAM" id="Phobius"/>
    </source>
</evidence>
<protein>
    <submittedName>
        <fullName evidence="3">Uncharacterized protein</fullName>
    </submittedName>
</protein>
<proteinExistence type="predicted"/>
<evidence type="ECO:0000313" key="3">
    <source>
        <dbReference type="EMBL" id="CAD9150838.1"/>
    </source>
</evidence>
<name>A0A7S1QY48_ALECA</name>